<dbReference type="InterPro" id="IPR003789">
    <property type="entry name" value="Asn/Gln_tRNA_amidoTrase-B-like"/>
</dbReference>
<dbReference type="GO" id="GO:0050567">
    <property type="term" value="F:glutaminyl-tRNA synthase (glutamine-hydrolyzing) activity"/>
    <property type="evidence" value="ECO:0007669"/>
    <property type="project" value="UniProtKB-UniRule"/>
</dbReference>
<comment type="function">
    <text evidence="8">Allows the formation of correctly charged Gln-tRNA(Gln) through the transamidation of misacylated Glu-tRNA(Gln) in the mitochondria. The reaction takes place in the presence of glutamine and ATP through an activated gamma-phospho-Glu-tRNA(Gln).</text>
</comment>
<proteinExistence type="inferred from homology"/>
<comment type="similarity">
    <text evidence="1 8">Belongs to the GatB/GatE family. GatB subfamily.</text>
</comment>
<reference evidence="10 11" key="1">
    <citation type="submission" date="2013-12" db="EMBL/GenBank/DDBJ databases">
        <title>The Genome Sequence of Candida albicans P78048.</title>
        <authorList>
            <consortium name="The Broad Institute Genome Sequencing Platform"/>
            <consortium name="The Broad Institute Genome Sequencing Center for Infectious Disease"/>
            <person name="Cuomo C."/>
            <person name="Bennett R."/>
            <person name="Hirakawa M."/>
            <person name="Noverr M."/>
            <person name="Mitchell A."/>
            <person name="Young S.K."/>
            <person name="Zeng Q."/>
            <person name="Gargeya S."/>
            <person name="Fitzgerald M."/>
            <person name="Abouelleil A."/>
            <person name="Alvarado L."/>
            <person name="Berlin A.M."/>
            <person name="Chapman S.B."/>
            <person name="Dewar J."/>
            <person name="Goldberg J."/>
            <person name="Griggs A."/>
            <person name="Gujja S."/>
            <person name="Hansen M."/>
            <person name="Howarth C."/>
            <person name="Imamovic A."/>
            <person name="Larimer J."/>
            <person name="McCowan C."/>
            <person name="Murphy C."/>
            <person name="Pearson M."/>
            <person name="Priest M."/>
            <person name="Roberts A."/>
            <person name="Saif S."/>
            <person name="Shea T."/>
            <person name="Sykes S."/>
            <person name="Wortman J."/>
            <person name="Nusbaum C."/>
            <person name="Birren B."/>
        </authorList>
    </citation>
    <scope>NUCLEOTIDE SEQUENCE [LARGE SCALE GENOMIC DNA]</scope>
    <source>
        <strain evidence="10 11">P78048</strain>
    </source>
</reference>
<dbReference type="Proteomes" id="UP000030161">
    <property type="component" value="Unassembled WGS sequence"/>
</dbReference>
<accession>A0AB34Q277</accession>
<protein>
    <recommendedName>
        <fullName evidence="8">Glutamyl-tRNA(Gln) amidotransferase subunit B, mitochondrial</fullName>
        <shortName evidence="8">Glu-AdT subunit B</shortName>
        <ecNumber evidence="8">6.3.5.-</ecNumber>
    </recommendedName>
</protein>
<dbReference type="GO" id="GO:0070681">
    <property type="term" value="P:glutaminyl-tRNAGln biosynthesis via transamidation"/>
    <property type="evidence" value="ECO:0007669"/>
    <property type="project" value="UniProtKB-UniRule"/>
</dbReference>
<comment type="subunit">
    <text evidence="8">Subunit of the heterotrimeric GatFAB amidotransferase (AdT) complex, composed of A, B and F subunits.</text>
</comment>
<evidence type="ECO:0000256" key="6">
    <source>
        <dbReference type="ARBA" id="ARBA00023128"/>
    </source>
</evidence>
<dbReference type="EC" id="6.3.5.-" evidence="8"/>
<evidence type="ECO:0000256" key="4">
    <source>
        <dbReference type="ARBA" id="ARBA00022840"/>
    </source>
</evidence>
<dbReference type="GO" id="GO:0005524">
    <property type="term" value="F:ATP binding"/>
    <property type="evidence" value="ECO:0007669"/>
    <property type="project" value="UniProtKB-KW"/>
</dbReference>
<sequence>MSQISMFVRKLHKFSYNPNYKFKCGLEIHTQLKTKYKLFSLSPTSYNEPPNTKLSYFDVGLPGTQPLLNPEALLLALKASVALNCDIQSYSSFDRKHYFYADQPLGYQITQHYYPLAKNGYVQLNKFDDMPDKVISLEQVQLEQDTGKTVNYDDRINVDLNRANTPLIEVVTKPDFENIDQVQAFVRKYQLLVSHLDICTGDLETGAIRVDANISVNNNPRVEIKNLGSSGEIVDALKYEYNRQVTLLQNNGKIIQETRGWNGIATESLRKKENAVDYRYVPDSELPVIRLDKNIQAQLQNTLDELPDSVLDRLTKEPYNLQLAHARNLLFQPEILDYYENIFGRIRDANKWFFHELLAAFAKSDVEFQVDIVLPDILVDIVSSVEKNEISLTGARIILKHIIRNKSTKTLPQLIKELDIGKPEASAELEEAINEICQQIINTNADVVEKIARGHTNALQVLIGQAMKATKGKVHAKEFRSKFMELLK</sequence>
<dbReference type="NCBIfam" id="TIGR00133">
    <property type="entry name" value="gatB"/>
    <property type="match status" value="1"/>
</dbReference>
<dbReference type="SUPFAM" id="SSF55931">
    <property type="entry name" value="Glutamine synthetase/guanido kinase"/>
    <property type="match status" value="1"/>
</dbReference>
<evidence type="ECO:0000256" key="2">
    <source>
        <dbReference type="ARBA" id="ARBA00022598"/>
    </source>
</evidence>
<dbReference type="EMBL" id="AJIX01000003">
    <property type="protein sequence ID" value="KGR21581.1"/>
    <property type="molecule type" value="Genomic_DNA"/>
</dbReference>
<dbReference type="PANTHER" id="PTHR11659:SF0">
    <property type="entry name" value="GLUTAMYL-TRNA(GLN) AMIDOTRANSFERASE SUBUNIT B, MITOCHONDRIAL"/>
    <property type="match status" value="1"/>
</dbReference>
<comment type="caution">
    <text evidence="10">The sequence shown here is derived from an EMBL/GenBank/DDBJ whole genome shotgun (WGS) entry which is preliminary data.</text>
</comment>
<evidence type="ECO:0000259" key="9">
    <source>
        <dbReference type="SMART" id="SM00845"/>
    </source>
</evidence>
<dbReference type="SMART" id="SM00845">
    <property type="entry name" value="GatB_Yqey"/>
    <property type="match status" value="1"/>
</dbReference>
<comment type="catalytic activity">
    <reaction evidence="7 8">
        <text>L-glutamyl-tRNA(Gln) + L-glutamine + ATP + H2O = L-glutaminyl-tRNA(Gln) + L-glutamate + ADP + phosphate + H(+)</text>
        <dbReference type="Rhea" id="RHEA:17521"/>
        <dbReference type="Rhea" id="RHEA-COMP:9681"/>
        <dbReference type="Rhea" id="RHEA-COMP:9684"/>
        <dbReference type="ChEBI" id="CHEBI:15377"/>
        <dbReference type="ChEBI" id="CHEBI:15378"/>
        <dbReference type="ChEBI" id="CHEBI:29985"/>
        <dbReference type="ChEBI" id="CHEBI:30616"/>
        <dbReference type="ChEBI" id="CHEBI:43474"/>
        <dbReference type="ChEBI" id="CHEBI:58359"/>
        <dbReference type="ChEBI" id="CHEBI:78520"/>
        <dbReference type="ChEBI" id="CHEBI:78521"/>
        <dbReference type="ChEBI" id="CHEBI:456216"/>
    </reaction>
</comment>
<dbReference type="Gene3D" id="1.10.10.410">
    <property type="match status" value="1"/>
</dbReference>
<dbReference type="InterPro" id="IPR023168">
    <property type="entry name" value="GatB_Yqey_C_2"/>
</dbReference>
<keyword evidence="2 8" id="KW-0436">Ligase</keyword>
<organism evidence="10 11">
    <name type="scientific">Candida albicans P78048</name>
    <dbReference type="NCBI Taxonomy" id="1094989"/>
    <lineage>
        <taxon>Eukaryota</taxon>
        <taxon>Fungi</taxon>
        <taxon>Dikarya</taxon>
        <taxon>Ascomycota</taxon>
        <taxon>Saccharomycotina</taxon>
        <taxon>Pichiomycetes</taxon>
        <taxon>Debaryomycetaceae</taxon>
        <taxon>Candida/Lodderomyces clade</taxon>
        <taxon>Candida</taxon>
    </lineage>
</organism>
<evidence type="ECO:0000313" key="11">
    <source>
        <dbReference type="Proteomes" id="UP000030161"/>
    </source>
</evidence>
<dbReference type="InterPro" id="IPR018027">
    <property type="entry name" value="Asn/Gln_amidotransferase"/>
</dbReference>
<evidence type="ECO:0000256" key="5">
    <source>
        <dbReference type="ARBA" id="ARBA00022917"/>
    </source>
</evidence>
<dbReference type="InterPro" id="IPR014746">
    <property type="entry name" value="Gln_synth/guanido_kin_cat_dom"/>
</dbReference>
<evidence type="ECO:0000256" key="7">
    <source>
        <dbReference type="ARBA" id="ARBA00047913"/>
    </source>
</evidence>
<dbReference type="InterPro" id="IPR004413">
    <property type="entry name" value="GatB"/>
</dbReference>
<keyword evidence="5 8" id="KW-0648">Protein biosynthesis</keyword>
<dbReference type="GO" id="GO:0005739">
    <property type="term" value="C:mitochondrion"/>
    <property type="evidence" value="ECO:0007669"/>
    <property type="project" value="UniProtKB-SubCell"/>
</dbReference>
<evidence type="ECO:0000313" key="10">
    <source>
        <dbReference type="EMBL" id="KGR21581.1"/>
    </source>
</evidence>
<dbReference type="HAMAP" id="MF_00121">
    <property type="entry name" value="GatB"/>
    <property type="match status" value="1"/>
</dbReference>
<dbReference type="PROSITE" id="PS01234">
    <property type="entry name" value="GATB"/>
    <property type="match status" value="1"/>
</dbReference>
<comment type="subcellular location">
    <subcellularLocation>
        <location evidence="8">Mitochondrion</location>
    </subcellularLocation>
</comment>
<dbReference type="Pfam" id="PF02934">
    <property type="entry name" value="GatB_N"/>
    <property type="match status" value="1"/>
</dbReference>
<feature type="domain" description="Asn/Gln amidotransferase" evidence="9">
    <location>
        <begin position="337"/>
        <end position="487"/>
    </location>
</feature>
<gene>
    <name evidence="8" type="primary">PET112</name>
    <name evidence="10" type="ORF">MG3_00588</name>
</gene>
<dbReference type="PANTHER" id="PTHR11659">
    <property type="entry name" value="GLUTAMYL-TRNA GLN AMIDOTRANSFERASE SUBUNIT B MITOCHONDRIAL AND PROKARYOTIC PET112-RELATED"/>
    <property type="match status" value="1"/>
</dbReference>
<keyword evidence="6 8" id="KW-0496">Mitochondrion</keyword>
<evidence type="ECO:0000256" key="8">
    <source>
        <dbReference type="HAMAP-Rule" id="MF_03147"/>
    </source>
</evidence>
<dbReference type="Pfam" id="PF02637">
    <property type="entry name" value="GatB_Yqey"/>
    <property type="match status" value="1"/>
</dbReference>
<name>A0AB34Q277_CANAX</name>
<dbReference type="InterPro" id="IPR017959">
    <property type="entry name" value="Asn/Gln-tRNA_amidoTrfase_suB/E"/>
</dbReference>
<dbReference type="SUPFAM" id="SSF89095">
    <property type="entry name" value="GatB/YqeY motif"/>
    <property type="match status" value="1"/>
</dbReference>
<keyword evidence="4 8" id="KW-0067">ATP-binding</keyword>
<dbReference type="InterPro" id="IPR006075">
    <property type="entry name" value="Asn/Gln-tRNA_Trfase_suB/E_cat"/>
</dbReference>
<dbReference type="InterPro" id="IPR017958">
    <property type="entry name" value="Gln-tRNA_amidoTrfase_suB_CS"/>
</dbReference>
<evidence type="ECO:0000256" key="3">
    <source>
        <dbReference type="ARBA" id="ARBA00022741"/>
    </source>
</evidence>
<dbReference type="AlphaFoldDB" id="A0AB34Q277"/>
<dbReference type="NCBIfam" id="NF004012">
    <property type="entry name" value="PRK05477.1-2"/>
    <property type="match status" value="1"/>
</dbReference>
<evidence type="ECO:0000256" key="1">
    <source>
        <dbReference type="ARBA" id="ARBA00005306"/>
    </source>
</evidence>
<dbReference type="GO" id="GO:0030956">
    <property type="term" value="C:glutamyl-tRNA(Gln) amidotransferase complex"/>
    <property type="evidence" value="ECO:0007669"/>
    <property type="project" value="UniProtKB-UniRule"/>
</dbReference>
<keyword evidence="3 8" id="KW-0547">Nucleotide-binding</keyword>
<dbReference type="GO" id="GO:0032543">
    <property type="term" value="P:mitochondrial translation"/>
    <property type="evidence" value="ECO:0007669"/>
    <property type="project" value="UniProtKB-UniRule"/>
</dbReference>